<dbReference type="EMBL" id="CATOUU010001182">
    <property type="protein sequence ID" value="CAI9977967.1"/>
    <property type="molecule type" value="Genomic_DNA"/>
</dbReference>
<evidence type="ECO:0000313" key="2">
    <source>
        <dbReference type="EMBL" id="CAL6056946.1"/>
    </source>
</evidence>
<keyword evidence="3" id="KW-1185">Reference proteome</keyword>
<gene>
    <name evidence="2" type="ORF">HINF_LOCUS47269</name>
    <name evidence="1" type="ORF">HINF_LOCUS65612</name>
</gene>
<evidence type="ECO:0000313" key="3">
    <source>
        <dbReference type="Proteomes" id="UP001642409"/>
    </source>
</evidence>
<evidence type="ECO:0000313" key="1">
    <source>
        <dbReference type="EMBL" id="CAI9977967.1"/>
    </source>
</evidence>
<protein>
    <submittedName>
        <fullName evidence="2">Hypothetical_protein</fullName>
    </submittedName>
</protein>
<dbReference type="Proteomes" id="UP001642409">
    <property type="component" value="Unassembled WGS sequence"/>
</dbReference>
<dbReference type="AlphaFoldDB" id="A0AA86V6A9"/>
<comment type="caution">
    <text evidence="1">The sequence shown here is derived from an EMBL/GenBank/DDBJ whole genome shotgun (WGS) entry which is preliminary data.</text>
</comment>
<reference evidence="1" key="1">
    <citation type="submission" date="2023-06" db="EMBL/GenBank/DDBJ databases">
        <authorList>
            <person name="Kurt Z."/>
        </authorList>
    </citation>
    <scope>NUCLEOTIDE SEQUENCE</scope>
</reference>
<sequence>MICLSKTGSDRRTFSGTQHAKRIIGTASQGHTNAIEILLTLCSETISVFFTLVTHREWHVKEDYLNKNIVNIRNFQPIHNKTQITDQILKIMIKQLLKPFKSFQFWRHVCHYSTSE</sequence>
<dbReference type="EMBL" id="CAXDID020000212">
    <property type="protein sequence ID" value="CAL6056946.1"/>
    <property type="molecule type" value="Genomic_DNA"/>
</dbReference>
<reference evidence="2 3" key="2">
    <citation type="submission" date="2024-07" db="EMBL/GenBank/DDBJ databases">
        <authorList>
            <person name="Akdeniz Z."/>
        </authorList>
    </citation>
    <scope>NUCLEOTIDE SEQUENCE [LARGE SCALE GENOMIC DNA]</scope>
</reference>
<name>A0AA86V6A9_9EUKA</name>
<proteinExistence type="predicted"/>
<accession>A0AA86V6A9</accession>
<organism evidence="1">
    <name type="scientific">Hexamita inflata</name>
    <dbReference type="NCBI Taxonomy" id="28002"/>
    <lineage>
        <taxon>Eukaryota</taxon>
        <taxon>Metamonada</taxon>
        <taxon>Diplomonadida</taxon>
        <taxon>Hexamitidae</taxon>
        <taxon>Hexamitinae</taxon>
        <taxon>Hexamita</taxon>
    </lineage>
</organism>